<evidence type="ECO:0000313" key="2">
    <source>
        <dbReference type="Proteomes" id="UP000823775"/>
    </source>
</evidence>
<evidence type="ECO:0000313" key="1">
    <source>
        <dbReference type="EMBL" id="MCD7451244.1"/>
    </source>
</evidence>
<comment type="caution">
    <text evidence="1">The sequence shown here is derived from an EMBL/GenBank/DDBJ whole genome shotgun (WGS) entry which is preliminary data.</text>
</comment>
<dbReference type="Proteomes" id="UP000823775">
    <property type="component" value="Unassembled WGS sequence"/>
</dbReference>
<name>A0ABS8RXE5_DATST</name>
<gene>
    <name evidence="1" type="ORF">HAX54_010350</name>
</gene>
<sequence length="131" mass="14788">MTNNLLDQNQVLVVPVRDQRNAGGDPRIAAEPPVLGRRLGENLSIQRHTDISSVLTREAQVKQESGKLPKALHSDLRFNQRFAKPDQQFAGGRRLVNFTPNSLKQKSFTLMNHSLTSHYDFIHSSNTKKSK</sequence>
<organism evidence="1 2">
    <name type="scientific">Datura stramonium</name>
    <name type="common">Jimsonweed</name>
    <name type="synonym">Common thornapple</name>
    <dbReference type="NCBI Taxonomy" id="4076"/>
    <lineage>
        <taxon>Eukaryota</taxon>
        <taxon>Viridiplantae</taxon>
        <taxon>Streptophyta</taxon>
        <taxon>Embryophyta</taxon>
        <taxon>Tracheophyta</taxon>
        <taxon>Spermatophyta</taxon>
        <taxon>Magnoliopsida</taxon>
        <taxon>eudicotyledons</taxon>
        <taxon>Gunneridae</taxon>
        <taxon>Pentapetalae</taxon>
        <taxon>asterids</taxon>
        <taxon>lamiids</taxon>
        <taxon>Solanales</taxon>
        <taxon>Solanaceae</taxon>
        <taxon>Solanoideae</taxon>
        <taxon>Datureae</taxon>
        <taxon>Datura</taxon>
    </lineage>
</organism>
<reference evidence="1 2" key="1">
    <citation type="journal article" date="2021" name="BMC Genomics">
        <title>Datura genome reveals duplications of psychoactive alkaloid biosynthetic genes and high mutation rate following tissue culture.</title>
        <authorList>
            <person name="Rajewski A."/>
            <person name="Carter-House D."/>
            <person name="Stajich J."/>
            <person name="Litt A."/>
        </authorList>
    </citation>
    <scope>NUCLEOTIDE SEQUENCE [LARGE SCALE GENOMIC DNA]</scope>
    <source>
        <strain evidence="1">AR-01</strain>
    </source>
</reference>
<keyword evidence="2" id="KW-1185">Reference proteome</keyword>
<proteinExistence type="predicted"/>
<dbReference type="EMBL" id="JACEIK010000157">
    <property type="protein sequence ID" value="MCD7451244.1"/>
    <property type="molecule type" value="Genomic_DNA"/>
</dbReference>
<protein>
    <submittedName>
        <fullName evidence="1">Uncharacterized protein</fullName>
    </submittedName>
</protein>
<accession>A0ABS8RXE5</accession>